<feature type="coiled-coil region" evidence="1">
    <location>
        <begin position="412"/>
        <end position="439"/>
    </location>
</feature>
<feature type="region of interest" description="Disordered" evidence="2">
    <location>
        <begin position="1"/>
        <end position="375"/>
    </location>
</feature>
<feature type="compositionally biased region" description="Low complexity" evidence="2">
    <location>
        <begin position="282"/>
        <end position="323"/>
    </location>
</feature>
<dbReference type="OrthoDB" id="440542at2759"/>
<dbReference type="AlphaFoldDB" id="A0A0G4FC01"/>
<sequence>MQDPSADNTSESATPEASPAESSGGSAAGFLFSGLSLSHKKPTADAAPPSSSSAFSFVAPTAAEQPPPPTPAPEKDKTVGRQSLISSAFSFLSGAGGSEANGRTDTPADGEAEGAGQDHPPPAPAAVSASASDSRGDERPSPFSFATAATIAARPTPAADGVIPQTHPHATDTRRKKTRRANLPGYAARAPHSQPPSLPPSLPSSQPPSLPSTSPQLHPEPPPSAASTHTLDTSSVKSDDRGDQGGGAGGRPPPPPPPRVASMSVTPLTFTHSRPQPPQHPSPMSSPSLSAAVPPEQQQQQQVKPTAVKPAVVPPSESTSQQSEPPPTPPPPPPPPPPSITSRTSSPTASPLPREEGTESGSWGGGGGGRAREVEQEATLAGVQYWMQARTARSLKAHQDLIQQQQQQAMRNHTLTQEIATLKEQVGQTEVEQNRLVEEEQFEEAEKLDAKIIDIKAKVAAKLDSMASASEAQQRIASQLLEITEAQLKLTERAQSRLKELLVQEEADLSTQGGRDEERLAGEAHRIQVEEQRIAMARGHIERDHTHSQEEIAQVEAAIDSQTGDHRKERDDAAEQKRTVDAEIIELERQLAEKRAHQKQLGEVIEACDIRIHAIRSKFEKQLHRIQDNERRILEAKEDLKADEAQLEHQKAALENDRAMSKKNLQRLESDLERLRSEGLSMCKRASHLSTHLQHRRRWLSQGAKHQMELAAVRSKVEQSTAEAQKLAAALSKQEALSTNLRSQLSTITARLPILDAEKKVAVSQRAFKEAGRITNEIKSLEEEQQRIQTELAGLGDDIESLREHLRSCREREERAQSELAEAEERADRLEIEVTKKRWSGLLSLIRTSPDPLEKQTLEAEVDVCRTTIRLLAEKYNMTDEGTPSEHDRTPSPSSHSPQHGGSRVDVLMEETHAEEADTEEKDKEGEAEEGKESKEQQQPAPPAPSPAEAPAAAAAAGEEGEKTDAEGGAVVDWDEVKRRRGEIEAAIAERERSVAEHEGRLEEAVAGEDFDAAAEIDEQISDIKTELERLREELAAVPSPASPVAQPPPPPPPPPPDDTHTQPAQTNHPETGEEGEHQATEAAAAKAAAAAEEEQPAESCNGQPREQPANDEALEVSPDAGGQDDDDNEQEGGGGEEGGVPTSKA</sequence>
<evidence type="ECO:0000256" key="2">
    <source>
        <dbReference type="SAM" id="MobiDB-lite"/>
    </source>
</evidence>
<feature type="compositionally biased region" description="Low complexity" evidence="2">
    <location>
        <begin position="146"/>
        <end position="159"/>
    </location>
</feature>
<feature type="compositionally biased region" description="Low complexity" evidence="2">
    <location>
        <begin position="949"/>
        <end position="958"/>
    </location>
</feature>
<feature type="region of interest" description="Disordered" evidence="2">
    <location>
        <begin position="557"/>
        <end position="576"/>
    </location>
</feature>
<proteinExistence type="predicted"/>
<reference evidence="3 4" key="1">
    <citation type="submission" date="2014-11" db="EMBL/GenBank/DDBJ databases">
        <authorList>
            <person name="Zhu J."/>
            <person name="Qi W."/>
            <person name="Song R."/>
        </authorList>
    </citation>
    <scope>NUCLEOTIDE SEQUENCE [LARGE SCALE GENOMIC DNA]</scope>
</reference>
<feature type="compositionally biased region" description="Low complexity" evidence="2">
    <location>
        <begin position="83"/>
        <end position="93"/>
    </location>
</feature>
<keyword evidence="4" id="KW-1185">Reference proteome</keyword>
<dbReference type="OMA" id="QYEMDLR"/>
<feature type="compositionally biased region" description="Pro residues" evidence="2">
    <location>
        <begin position="193"/>
        <end position="210"/>
    </location>
</feature>
<feature type="region of interest" description="Disordered" evidence="2">
    <location>
        <begin position="875"/>
        <end position="1013"/>
    </location>
</feature>
<feature type="coiled-coil region" evidence="1">
    <location>
        <begin position="626"/>
        <end position="678"/>
    </location>
</feature>
<feature type="compositionally biased region" description="Polar residues" evidence="2">
    <location>
        <begin position="225"/>
        <end position="236"/>
    </location>
</feature>
<feature type="compositionally biased region" description="Low complexity" evidence="2">
    <location>
        <begin position="891"/>
        <end position="902"/>
    </location>
</feature>
<evidence type="ECO:0000313" key="3">
    <source>
        <dbReference type="EMBL" id="CEM10726.1"/>
    </source>
</evidence>
<evidence type="ECO:0000256" key="1">
    <source>
        <dbReference type="SAM" id="Coils"/>
    </source>
</evidence>
<evidence type="ECO:0008006" key="5">
    <source>
        <dbReference type="Google" id="ProtNLM"/>
    </source>
</evidence>
<gene>
    <name evidence="3" type="ORF">Vbra_14990</name>
</gene>
<feature type="coiled-coil region" evidence="1">
    <location>
        <begin position="469"/>
        <end position="501"/>
    </location>
</feature>
<feature type="compositionally biased region" description="Low complexity" evidence="2">
    <location>
        <begin position="9"/>
        <end position="37"/>
    </location>
</feature>
<dbReference type="STRING" id="1169540.A0A0G4FC01"/>
<organism evidence="3 4">
    <name type="scientific">Vitrella brassicaformis (strain CCMP3155)</name>
    <dbReference type="NCBI Taxonomy" id="1169540"/>
    <lineage>
        <taxon>Eukaryota</taxon>
        <taxon>Sar</taxon>
        <taxon>Alveolata</taxon>
        <taxon>Colpodellida</taxon>
        <taxon>Vitrellaceae</taxon>
        <taxon>Vitrella</taxon>
    </lineage>
</organism>
<keyword evidence="1" id="KW-0175">Coiled coil</keyword>
<feature type="coiled-coil region" evidence="1">
    <location>
        <begin position="764"/>
        <end position="840"/>
    </location>
</feature>
<name>A0A0G4FC01_VITBC</name>
<feature type="compositionally biased region" description="Pro residues" evidence="2">
    <location>
        <begin position="324"/>
        <end position="339"/>
    </location>
</feature>
<dbReference type="PANTHER" id="PTHR38394:SF1">
    <property type="entry name" value="NEUROFILAMENT LIGHT PROTEIN"/>
    <property type="match status" value="1"/>
</dbReference>
<protein>
    <recommendedName>
        <fullName evidence="5">UVR domain-containing protein</fullName>
    </recommendedName>
</protein>
<feature type="region of interest" description="Disordered" evidence="2">
    <location>
        <begin position="1029"/>
        <end position="1146"/>
    </location>
</feature>
<feature type="compositionally biased region" description="Basic and acidic residues" evidence="2">
    <location>
        <begin position="563"/>
        <end position="576"/>
    </location>
</feature>
<feature type="compositionally biased region" description="Low complexity" evidence="2">
    <location>
        <begin position="1081"/>
        <end position="1091"/>
    </location>
</feature>
<dbReference type="EMBL" id="CDMY01000405">
    <property type="protein sequence ID" value="CEM10726.1"/>
    <property type="molecule type" value="Genomic_DNA"/>
</dbReference>
<feature type="compositionally biased region" description="Basic and acidic residues" evidence="2">
    <location>
        <begin position="1071"/>
        <end position="1080"/>
    </location>
</feature>
<feature type="compositionally biased region" description="Pro residues" evidence="2">
    <location>
        <begin position="1046"/>
        <end position="1057"/>
    </location>
</feature>
<evidence type="ECO:0000313" key="4">
    <source>
        <dbReference type="Proteomes" id="UP000041254"/>
    </source>
</evidence>
<feature type="compositionally biased region" description="Low complexity" evidence="2">
    <location>
        <begin position="1036"/>
        <end position="1045"/>
    </location>
</feature>
<feature type="compositionally biased region" description="Basic and acidic residues" evidence="2">
    <location>
        <begin position="910"/>
        <end position="936"/>
    </location>
</feature>
<feature type="compositionally biased region" description="Basic and acidic residues" evidence="2">
    <location>
        <begin position="975"/>
        <end position="1004"/>
    </location>
</feature>
<dbReference type="InParanoid" id="A0A0G4FC01"/>
<feature type="compositionally biased region" description="Low complexity" evidence="2">
    <location>
        <begin position="340"/>
        <end position="352"/>
    </location>
</feature>
<dbReference type="Proteomes" id="UP000041254">
    <property type="component" value="Unassembled WGS sequence"/>
</dbReference>
<dbReference type="VEuPathDB" id="CryptoDB:Vbra_14990"/>
<dbReference type="PANTHER" id="PTHR38394">
    <property type="entry name" value="NEUROFILAMENT LIGHT PROTEIN"/>
    <property type="match status" value="1"/>
</dbReference>
<accession>A0A0G4FC01</accession>
<feature type="compositionally biased region" description="Low complexity" evidence="2">
    <location>
        <begin position="44"/>
        <end position="64"/>
    </location>
</feature>